<sequence>MKTVKQTLSCPICRGTNILPAKVEGDAPQAFECLECQTQFSILKPRILGYEVGREKVEEARKKESRRRTLADILDGVLLGWLLRR</sequence>
<protein>
    <submittedName>
        <fullName evidence="1">Uncharacterized protein</fullName>
    </submittedName>
</protein>
<dbReference type="EMBL" id="DRXH01000180">
    <property type="protein sequence ID" value="HHM44679.1"/>
    <property type="molecule type" value="Genomic_DNA"/>
</dbReference>
<dbReference type="AlphaFoldDB" id="A0A7J3VUQ4"/>
<evidence type="ECO:0000313" key="1">
    <source>
        <dbReference type="EMBL" id="HHM44679.1"/>
    </source>
</evidence>
<reference evidence="1" key="1">
    <citation type="journal article" date="2020" name="mSystems">
        <title>Genome- and Community-Level Interaction Insights into Carbon Utilization and Element Cycling Functions of Hydrothermarchaeota in Hydrothermal Sediment.</title>
        <authorList>
            <person name="Zhou Z."/>
            <person name="Liu Y."/>
            <person name="Xu W."/>
            <person name="Pan J."/>
            <person name="Luo Z.H."/>
            <person name="Li M."/>
        </authorList>
    </citation>
    <scope>NUCLEOTIDE SEQUENCE [LARGE SCALE GENOMIC DNA]</scope>
    <source>
        <strain evidence="1">SpSt-1074</strain>
    </source>
</reference>
<organism evidence="1">
    <name type="scientific">Caldiarchaeum subterraneum</name>
    <dbReference type="NCBI Taxonomy" id="311458"/>
    <lineage>
        <taxon>Archaea</taxon>
        <taxon>Nitrososphaerota</taxon>
        <taxon>Candidatus Caldarchaeales</taxon>
        <taxon>Candidatus Caldarchaeaceae</taxon>
        <taxon>Candidatus Caldarchaeum</taxon>
    </lineage>
</organism>
<comment type="caution">
    <text evidence="1">The sequence shown here is derived from an EMBL/GenBank/DDBJ whole genome shotgun (WGS) entry which is preliminary data.</text>
</comment>
<name>A0A7J3VUQ4_CALS0</name>
<gene>
    <name evidence="1" type="ORF">ENM31_05230</name>
</gene>
<proteinExistence type="predicted"/>
<accession>A0A7J3VUQ4</accession>